<feature type="active site" description="Proton acceptor" evidence="9">
    <location>
        <position position="80"/>
    </location>
</feature>
<feature type="site" description="Important for substrate specificity" evidence="9">
    <location>
        <position position="165"/>
    </location>
</feature>
<dbReference type="STRING" id="1111735.GCA_000428045_02689"/>
<comment type="cofactor">
    <cofactor evidence="9">
        <name>a divalent metal cation</name>
        <dbReference type="ChEBI" id="CHEBI:60240"/>
    </cofactor>
</comment>
<sequence>MNGNISTHKSTNPGIILGSTSPFRCALLEKLGIDFDVDAPEVDEQRLAQETPEQLVIRLAKAKAAAVAKRHPDSLVIGSDQVACIDHQILGKPGNRDNAIRQLSLASGKRVTFYTGLCLYNAATGGVQASCEVFHVHFRKLDKQQIERYLDAETPYNCAGSFKSEGLGISLFSRMEGDDPNSLIGLPLIRLIAFLDVEGIKIP</sequence>
<comment type="similarity">
    <text evidence="7 9">Belongs to the Maf family. YceF subfamily.</text>
</comment>
<name>A0A2N6CZU8_9GAMM</name>
<dbReference type="HAMAP" id="MF_00528">
    <property type="entry name" value="Maf"/>
    <property type="match status" value="1"/>
</dbReference>
<evidence type="ECO:0000313" key="11">
    <source>
        <dbReference type="Proteomes" id="UP000235015"/>
    </source>
</evidence>
<dbReference type="SUPFAM" id="SSF52972">
    <property type="entry name" value="ITPase-like"/>
    <property type="match status" value="1"/>
</dbReference>
<dbReference type="NCBIfam" id="TIGR00172">
    <property type="entry name" value="maf"/>
    <property type="match status" value="1"/>
</dbReference>
<accession>A0A2N6CZU8</accession>
<dbReference type="InterPro" id="IPR003697">
    <property type="entry name" value="Maf-like"/>
</dbReference>
<dbReference type="EC" id="3.6.1.-" evidence="9"/>
<comment type="subcellular location">
    <subcellularLocation>
        <location evidence="1 9">Cytoplasm</location>
    </subcellularLocation>
</comment>
<evidence type="ECO:0000256" key="2">
    <source>
        <dbReference type="ARBA" id="ARBA00022490"/>
    </source>
</evidence>
<comment type="function">
    <text evidence="6 9">Nucleoside triphosphate pyrophosphatase that hydrolyzes 7-methyl-GTP (m(7)GTP). May have a dual role in cell division arrest and in preventing the incorporation of modified nucleotides into cellular nucleic acids.</text>
</comment>
<dbReference type="FunFam" id="3.90.950.10:FF:000005">
    <property type="entry name" value="7-methyl-GTP pyrophosphatase"/>
    <property type="match status" value="1"/>
</dbReference>
<evidence type="ECO:0000256" key="1">
    <source>
        <dbReference type="ARBA" id="ARBA00004496"/>
    </source>
</evidence>
<evidence type="ECO:0000313" key="10">
    <source>
        <dbReference type="EMBL" id="PLX62942.1"/>
    </source>
</evidence>
<dbReference type="PIRSF" id="PIRSF006305">
    <property type="entry name" value="Maf"/>
    <property type="match status" value="1"/>
</dbReference>
<reference evidence="10 11" key="1">
    <citation type="submission" date="2017-11" db="EMBL/GenBank/DDBJ databases">
        <title>Genome-resolved metagenomics identifies genetic mobility, metabolic interactions, and unexpected diversity in perchlorate-reducing communities.</title>
        <authorList>
            <person name="Barnum T.P."/>
            <person name="Figueroa I.A."/>
            <person name="Carlstrom C.I."/>
            <person name="Lucas L.N."/>
            <person name="Engelbrektson A.L."/>
            <person name="Coates J.D."/>
        </authorList>
    </citation>
    <scope>NUCLEOTIDE SEQUENCE [LARGE SCALE GENOMIC DNA]</scope>
    <source>
        <strain evidence="10">BM301</strain>
    </source>
</reference>
<feature type="site" description="Important for substrate specificity" evidence="9">
    <location>
        <position position="23"/>
    </location>
</feature>
<evidence type="ECO:0000256" key="9">
    <source>
        <dbReference type="HAMAP-Rule" id="MF_00528"/>
    </source>
</evidence>
<evidence type="ECO:0000256" key="7">
    <source>
        <dbReference type="ARBA" id="ARBA00060749"/>
    </source>
</evidence>
<dbReference type="GO" id="GO:0047429">
    <property type="term" value="F:nucleoside triphosphate diphosphatase activity"/>
    <property type="evidence" value="ECO:0007669"/>
    <property type="project" value="InterPro"/>
</dbReference>
<dbReference type="Proteomes" id="UP000235015">
    <property type="component" value="Unassembled WGS sequence"/>
</dbReference>
<dbReference type="EMBL" id="PKUN01000002">
    <property type="protein sequence ID" value="PLX62942.1"/>
    <property type="molecule type" value="Genomic_DNA"/>
</dbReference>
<dbReference type="GO" id="GO:0009117">
    <property type="term" value="P:nucleotide metabolic process"/>
    <property type="evidence" value="ECO:0007669"/>
    <property type="project" value="UniProtKB-KW"/>
</dbReference>
<evidence type="ECO:0000256" key="8">
    <source>
        <dbReference type="ARBA" id="ARBA00068163"/>
    </source>
</evidence>
<protein>
    <recommendedName>
        <fullName evidence="8 9">7-methyl-GTP pyrophosphatase</fullName>
        <shortName evidence="9">m(7)GTP pyrophosphatase</shortName>
        <ecNumber evidence="9">3.6.1.-</ecNumber>
    </recommendedName>
</protein>
<dbReference type="GO" id="GO:0005737">
    <property type="term" value="C:cytoplasm"/>
    <property type="evidence" value="ECO:0007669"/>
    <property type="project" value="UniProtKB-SubCell"/>
</dbReference>
<keyword evidence="2 9" id="KW-0963">Cytoplasm</keyword>
<evidence type="ECO:0000256" key="5">
    <source>
        <dbReference type="ARBA" id="ARBA00050213"/>
    </source>
</evidence>
<dbReference type="PANTHER" id="PTHR43213:SF10">
    <property type="entry name" value="7-METHYL-GTP PYROPHOSPHATASE"/>
    <property type="match status" value="1"/>
</dbReference>
<comment type="caution">
    <text evidence="9">Lacks conserved residue(s) required for the propagation of feature annotation.</text>
</comment>
<gene>
    <name evidence="10" type="ORF">C0630_01900</name>
</gene>
<evidence type="ECO:0000256" key="4">
    <source>
        <dbReference type="ARBA" id="ARBA00023080"/>
    </source>
</evidence>
<dbReference type="Gene3D" id="3.90.950.10">
    <property type="match status" value="1"/>
</dbReference>
<dbReference type="PANTHER" id="PTHR43213">
    <property type="entry name" value="BIFUNCTIONAL DTTP/UTP PYROPHOSPHATASE/METHYLTRANSFERASE PROTEIN-RELATED"/>
    <property type="match status" value="1"/>
</dbReference>
<dbReference type="AlphaFoldDB" id="A0A2N6CZU8"/>
<dbReference type="RefSeq" id="WP_273437505.1">
    <property type="nucleotide sequence ID" value="NZ_PKUN01000002.1"/>
</dbReference>
<dbReference type="CDD" id="cd00555">
    <property type="entry name" value="Maf"/>
    <property type="match status" value="1"/>
</dbReference>
<comment type="caution">
    <text evidence="10">The sequence shown here is derived from an EMBL/GenBank/DDBJ whole genome shotgun (WGS) entry which is preliminary data.</text>
</comment>
<organism evidence="10 11">
    <name type="scientific">Sedimenticola selenatireducens</name>
    <dbReference type="NCBI Taxonomy" id="191960"/>
    <lineage>
        <taxon>Bacteria</taxon>
        <taxon>Pseudomonadati</taxon>
        <taxon>Pseudomonadota</taxon>
        <taxon>Gammaproteobacteria</taxon>
        <taxon>Chromatiales</taxon>
        <taxon>Sedimenticolaceae</taxon>
        <taxon>Sedimenticola</taxon>
    </lineage>
</organism>
<evidence type="ECO:0000256" key="3">
    <source>
        <dbReference type="ARBA" id="ARBA00022801"/>
    </source>
</evidence>
<feature type="site" description="Important for substrate specificity" evidence="9">
    <location>
        <position position="81"/>
    </location>
</feature>
<comment type="catalytic activity">
    <reaction evidence="5 9">
        <text>N(7)-methyl-GTP + H2O = N(7)-methyl-GMP + diphosphate + H(+)</text>
        <dbReference type="Rhea" id="RHEA:58744"/>
        <dbReference type="ChEBI" id="CHEBI:15377"/>
        <dbReference type="ChEBI" id="CHEBI:15378"/>
        <dbReference type="ChEBI" id="CHEBI:33019"/>
        <dbReference type="ChEBI" id="CHEBI:58285"/>
        <dbReference type="ChEBI" id="CHEBI:87133"/>
    </reaction>
</comment>
<keyword evidence="4 9" id="KW-0546">Nucleotide metabolism</keyword>
<dbReference type="Pfam" id="PF02545">
    <property type="entry name" value="Maf"/>
    <property type="match status" value="1"/>
</dbReference>
<evidence type="ECO:0000256" key="6">
    <source>
        <dbReference type="ARBA" id="ARBA00053369"/>
    </source>
</evidence>
<proteinExistence type="inferred from homology"/>
<keyword evidence="3 9" id="KW-0378">Hydrolase</keyword>
<dbReference type="InterPro" id="IPR029001">
    <property type="entry name" value="ITPase-like_fam"/>
</dbReference>